<name>A0A379FLP3_PRORE</name>
<dbReference type="Proteomes" id="UP000254208">
    <property type="component" value="Unassembled WGS sequence"/>
</dbReference>
<reference evidence="3 4" key="1">
    <citation type="submission" date="2018-06" db="EMBL/GenBank/DDBJ databases">
        <authorList>
            <consortium name="Pathogen Informatics"/>
            <person name="Doyle S."/>
        </authorList>
    </citation>
    <scope>NUCLEOTIDE SEQUENCE [LARGE SCALE GENOMIC DNA]</scope>
    <source>
        <strain evidence="3 4">NCTC11801</strain>
    </source>
</reference>
<evidence type="ECO:0000313" key="4">
    <source>
        <dbReference type="Proteomes" id="UP000254208"/>
    </source>
</evidence>
<feature type="domain" description="Thiamine pyrophosphate enzyme TPP-binding" evidence="2">
    <location>
        <begin position="1"/>
        <end position="90"/>
    </location>
</feature>
<dbReference type="AlphaFoldDB" id="A0A379FLP3"/>
<dbReference type="GO" id="GO:0009099">
    <property type="term" value="P:L-valine biosynthetic process"/>
    <property type="evidence" value="ECO:0007669"/>
    <property type="project" value="TreeGrafter"/>
</dbReference>
<keyword evidence="3" id="KW-0808">Transferase</keyword>
<evidence type="ECO:0000256" key="1">
    <source>
        <dbReference type="ARBA" id="ARBA00007812"/>
    </source>
</evidence>
<proteinExistence type="inferred from homology"/>
<dbReference type="EMBL" id="UGTZ01000001">
    <property type="protein sequence ID" value="SUC29705.1"/>
    <property type="molecule type" value="Genomic_DNA"/>
</dbReference>
<dbReference type="PANTHER" id="PTHR18968:SF170">
    <property type="entry name" value="ACETOLACTATE SYNTHASE ISOZYME 1 LARGE SUBUNIT"/>
    <property type="match status" value="1"/>
</dbReference>
<dbReference type="GO" id="GO:0050660">
    <property type="term" value="F:flavin adenine dinucleotide binding"/>
    <property type="evidence" value="ECO:0007669"/>
    <property type="project" value="TreeGrafter"/>
</dbReference>
<dbReference type="SUPFAM" id="SSF52518">
    <property type="entry name" value="Thiamin diphosphate-binding fold (THDP-binding)"/>
    <property type="match status" value="1"/>
</dbReference>
<dbReference type="PANTHER" id="PTHR18968">
    <property type="entry name" value="THIAMINE PYROPHOSPHATE ENZYMES"/>
    <property type="match status" value="1"/>
</dbReference>
<dbReference type="Gene3D" id="3.40.50.970">
    <property type="match status" value="1"/>
</dbReference>
<evidence type="ECO:0000313" key="3">
    <source>
        <dbReference type="EMBL" id="SUC29705.1"/>
    </source>
</evidence>
<dbReference type="GO" id="GO:0030976">
    <property type="term" value="F:thiamine pyrophosphate binding"/>
    <property type="evidence" value="ECO:0007669"/>
    <property type="project" value="InterPro"/>
</dbReference>
<dbReference type="Pfam" id="PF02775">
    <property type="entry name" value="TPP_enzyme_C"/>
    <property type="match status" value="1"/>
</dbReference>
<dbReference type="InterPro" id="IPR011766">
    <property type="entry name" value="TPP_enzyme_TPP-bd"/>
</dbReference>
<comment type="similarity">
    <text evidence="1">Belongs to the TPP enzyme family.</text>
</comment>
<dbReference type="EC" id="2.2.1.6" evidence="3"/>
<dbReference type="GO" id="GO:0003984">
    <property type="term" value="F:acetolactate synthase activity"/>
    <property type="evidence" value="ECO:0007669"/>
    <property type="project" value="UniProtKB-EC"/>
</dbReference>
<protein>
    <submittedName>
        <fullName evidence="3">Acetolactate synthase isozyme 1 large subunit</fullName>
        <ecNumber evidence="3">2.2.1.6</ecNumber>
    </submittedName>
</protein>
<evidence type="ECO:0000259" key="2">
    <source>
        <dbReference type="Pfam" id="PF02775"/>
    </source>
</evidence>
<sequence>MMNIQELATAAEHQLNIKIILMNNQALGMVHQQQDLFFENRIFAAAYPYQTDFIKIAAGFGLQTCDLNNEADPEMALEAIMNTKGPCLIHALIDVNQKVYPMVPPGAANIDMIGA</sequence>
<dbReference type="InterPro" id="IPR029061">
    <property type="entry name" value="THDP-binding"/>
</dbReference>
<accession>A0A379FLP3</accession>
<dbReference type="GO" id="GO:0009097">
    <property type="term" value="P:isoleucine biosynthetic process"/>
    <property type="evidence" value="ECO:0007669"/>
    <property type="project" value="TreeGrafter"/>
</dbReference>
<dbReference type="InterPro" id="IPR045229">
    <property type="entry name" value="TPP_enz"/>
</dbReference>
<dbReference type="GO" id="GO:0005948">
    <property type="term" value="C:acetolactate synthase complex"/>
    <property type="evidence" value="ECO:0007669"/>
    <property type="project" value="TreeGrafter"/>
</dbReference>
<organism evidence="3 4">
    <name type="scientific">Providencia rettgeri</name>
    <dbReference type="NCBI Taxonomy" id="587"/>
    <lineage>
        <taxon>Bacteria</taxon>
        <taxon>Pseudomonadati</taxon>
        <taxon>Pseudomonadota</taxon>
        <taxon>Gammaproteobacteria</taxon>
        <taxon>Enterobacterales</taxon>
        <taxon>Morganellaceae</taxon>
        <taxon>Providencia</taxon>
    </lineage>
</organism>
<gene>
    <name evidence="3" type="primary">ilvB_2</name>
    <name evidence="3" type="ORF">NCTC11801_00608</name>
</gene>